<accession>A0A0A7ELY5</accession>
<evidence type="ECO:0000256" key="1">
    <source>
        <dbReference type="SAM" id="SignalP"/>
    </source>
</evidence>
<proteinExistence type="predicted"/>
<dbReference type="EMBL" id="CP009889">
    <property type="protein sequence ID" value="AIY67558.1"/>
    <property type="molecule type" value="Genomic_DNA"/>
</dbReference>
<keyword evidence="3" id="KW-1185">Reference proteome</keyword>
<dbReference type="Proteomes" id="UP000030341">
    <property type="component" value="Chromosome 2"/>
</dbReference>
<gene>
    <name evidence="2" type="ORF">OM33_21380</name>
</gene>
<evidence type="ECO:0008006" key="4">
    <source>
        <dbReference type="Google" id="ProtNLM"/>
    </source>
</evidence>
<feature type="signal peptide" evidence="1">
    <location>
        <begin position="1"/>
        <end position="23"/>
    </location>
</feature>
<keyword evidence="1" id="KW-0732">Signal</keyword>
<sequence>MRVFILCLMTTLPYFAFSGVAQAGTCEIKYTRTACPGKEAISYKKCKGKQNCSKFKEAASAAECGDMAVKSCRNKRLTVTKSKVINALFDGQQIKASNGSDDFCTVYEKANEEFNKCDG</sequence>
<feature type="chain" id="PRO_5002038149" description="Lipoprotein" evidence="1">
    <location>
        <begin position="24"/>
        <end position="119"/>
    </location>
</feature>
<dbReference type="AlphaFoldDB" id="A0A0A7ELY5"/>
<evidence type="ECO:0000313" key="3">
    <source>
        <dbReference type="Proteomes" id="UP000030341"/>
    </source>
</evidence>
<dbReference type="STRING" id="1348114.OM33_21380"/>
<protein>
    <recommendedName>
        <fullName evidence="4">Lipoprotein</fullName>
    </recommendedName>
</protein>
<dbReference type="KEGG" id="pseo:OM33_21380"/>
<dbReference type="HOGENOM" id="CLU_153132_0_0_6"/>
<dbReference type="RefSeq" id="WP_040136657.1">
    <property type="nucleotide sequence ID" value="NZ_CP009889.1"/>
</dbReference>
<name>A0A0A7ELY5_9GAMM</name>
<reference evidence="2 3" key="1">
    <citation type="submission" date="2014-11" db="EMBL/GenBank/DDBJ databases">
        <title>Complete Genome Sequence of Pseudoalteromonas sp. Strain OCN003 Isolated from Kaneohe Bay, Oahu, Hawaii.</title>
        <authorList>
            <person name="Beurmann S."/>
            <person name="Videau P."/>
            <person name="Ushijima B."/>
            <person name="Smith A.M."/>
            <person name="Aeby G.S."/>
            <person name="Callahan S.M."/>
            <person name="Belcaid M."/>
        </authorList>
    </citation>
    <scope>NUCLEOTIDE SEQUENCE [LARGE SCALE GENOMIC DNA]</scope>
    <source>
        <strain evidence="2 3">OCN003</strain>
    </source>
</reference>
<dbReference type="OrthoDB" id="6292849at2"/>
<organism evidence="2 3">
    <name type="scientific">Pseudoalteromonas piratica</name>
    <dbReference type="NCBI Taxonomy" id="1348114"/>
    <lineage>
        <taxon>Bacteria</taxon>
        <taxon>Pseudomonadati</taxon>
        <taxon>Pseudomonadota</taxon>
        <taxon>Gammaproteobacteria</taxon>
        <taxon>Alteromonadales</taxon>
        <taxon>Pseudoalteromonadaceae</taxon>
        <taxon>Pseudoalteromonas</taxon>
    </lineage>
</organism>
<dbReference type="eggNOG" id="ENOG50333H0">
    <property type="taxonomic scope" value="Bacteria"/>
</dbReference>
<evidence type="ECO:0000313" key="2">
    <source>
        <dbReference type="EMBL" id="AIY67558.1"/>
    </source>
</evidence>